<dbReference type="Proteomes" id="UP000290289">
    <property type="component" value="Chromosome 17"/>
</dbReference>
<comment type="caution">
    <text evidence="2">The sequence shown here is derived from an EMBL/GenBank/DDBJ whole genome shotgun (WGS) entry which is preliminary data.</text>
</comment>
<reference evidence="2 3" key="1">
    <citation type="submission" date="2018-10" db="EMBL/GenBank/DDBJ databases">
        <title>A high-quality apple genome assembly.</title>
        <authorList>
            <person name="Hu J."/>
        </authorList>
    </citation>
    <scope>NUCLEOTIDE SEQUENCE [LARGE SCALE GENOMIC DNA]</scope>
    <source>
        <strain evidence="3">cv. HFTH1</strain>
        <tissue evidence="2">Young leaf</tissue>
    </source>
</reference>
<dbReference type="AlphaFoldDB" id="A0A498HE11"/>
<evidence type="ECO:0000313" key="3">
    <source>
        <dbReference type="Proteomes" id="UP000290289"/>
    </source>
</evidence>
<feature type="region of interest" description="Disordered" evidence="1">
    <location>
        <begin position="1"/>
        <end position="42"/>
    </location>
</feature>
<evidence type="ECO:0000313" key="2">
    <source>
        <dbReference type="EMBL" id="RXH68514.1"/>
    </source>
</evidence>
<proteinExistence type="predicted"/>
<accession>A0A498HE11</accession>
<gene>
    <name evidence="2" type="ORF">DVH24_030847</name>
</gene>
<dbReference type="EMBL" id="RDQH01000343">
    <property type="protein sequence ID" value="RXH68514.1"/>
    <property type="molecule type" value="Genomic_DNA"/>
</dbReference>
<protein>
    <submittedName>
        <fullName evidence="2">Uncharacterized protein</fullName>
    </submittedName>
</protein>
<name>A0A498HE11_MALDO</name>
<keyword evidence="3" id="KW-1185">Reference proteome</keyword>
<evidence type="ECO:0000256" key="1">
    <source>
        <dbReference type="SAM" id="MobiDB-lite"/>
    </source>
</evidence>
<organism evidence="2 3">
    <name type="scientific">Malus domestica</name>
    <name type="common">Apple</name>
    <name type="synonym">Pyrus malus</name>
    <dbReference type="NCBI Taxonomy" id="3750"/>
    <lineage>
        <taxon>Eukaryota</taxon>
        <taxon>Viridiplantae</taxon>
        <taxon>Streptophyta</taxon>
        <taxon>Embryophyta</taxon>
        <taxon>Tracheophyta</taxon>
        <taxon>Spermatophyta</taxon>
        <taxon>Magnoliopsida</taxon>
        <taxon>eudicotyledons</taxon>
        <taxon>Gunneridae</taxon>
        <taxon>Pentapetalae</taxon>
        <taxon>rosids</taxon>
        <taxon>fabids</taxon>
        <taxon>Rosales</taxon>
        <taxon>Rosaceae</taxon>
        <taxon>Amygdaloideae</taxon>
        <taxon>Maleae</taxon>
        <taxon>Malus</taxon>
    </lineage>
</organism>
<sequence>MATNKTADHAAWSELLGSENWDGPLGPSKPQSPNPHPPLRQLVPGHLQRLQQRPKFQVLRLQPLRKALLLR</sequence>